<dbReference type="InterPro" id="IPR003594">
    <property type="entry name" value="HATPase_dom"/>
</dbReference>
<reference evidence="9 10" key="1">
    <citation type="submission" date="2019-05" db="EMBL/GenBank/DDBJ databases">
        <authorList>
            <person name="Chen C."/>
        </authorList>
    </citation>
    <scope>NUCLEOTIDE SEQUENCE [LARGE SCALE GENOMIC DNA]</scope>
    <source>
        <strain evidence="9 10">HB172198</strain>
    </source>
</reference>
<dbReference type="Gene3D" id="3.30.565.10">
    <property type="entry name" value="Histidine kinase-like ATPase, C-terminal domain"/>
    <property type="match status" value="2"/>
</dbReference>
<dbReference type="InterPro" id="IPR050640">
    <property type="entry name" value="Bact_2-comp_sensor_kinase"/>
</dbReference>
<evidence type="ECO:0000259" key="8">
    <source>
        <dbReference type="PROSITE" id="PS50110"/>
    </source>
</evidence>
<feature type="transmembrane region" description="Helical" evidence="7">
    <location>
        <begin position="229"/>
        <end position="251"/>
    </location>
</feature>
<accession>A0A4P8XG58</accession>
<dbReference type="Pfam" id="PF06580">
    <property type="entry name" value="His_kinase"/>
    <property type="match status" value="1"/>
</dbReference>
<dbReference type="Pfam" id="PF00072">
    <property type="entry name" value="Response_reg"/>
    <property type="match status" value="1"/>
</dbReference>
<keyword evidence="7" id="KW-1133">Transmembrane helix</keyword>
<dbReference type="EC" id="2.7.13.3" evidence="2"/>
<dbReference type="InterPro" id="IPR011006">
    <property type="entry name" value="CheY-like_superfamily"/>
</dbReference>
<feature type="transmembrane region" description="Helical" evidence="7">
    <location>
        <begin position="294"/>
        <end position="315"/>
    </location>
</feature>
<dbReference type="InterPro" id="IPR008979">
    <property type="entry name" value="Galactose-bd-like_sf"/>
</dbReference>
<dbReference type="PROSITE" id="PS50110">
    <property type="entry name" value="RESPONSE_REGULATORY"/>
    <property type="match status" value="1"/>
</dbReference>
<dbReference type="PANTHER" id="PTHR34220">
    <property type="entry name" value="SENSOR HISTIDINE KINASE YPDA"/>
    <property type="match status" value="1"/>
</dbReference>
<dbReference type="Proteomes" id="UP000300879">
    <property type="component" value="Chromosome"/>
</dbReference>
<feature type="domain" description="Response regulatory" evidence="8">
    <location>
        <begin position="707"/>
        <end position="824"/>
    </location>
</feature>
<dbReference type="Pfam" id="PF07695">
    <property type="entry name" value="7TMR-DISM_7TM"/>
    <property type="match status" value="1"/>
</dbReference>
<dbReference type="EMBL" id="CP040396">
    <property type="protein sequence ID" value="QCT01188.1"/>
    <property type="molecule type" value="Genomic_DNA"/>
</dbReference>
<evidence type="ECO:0000256" key="6">
    <source>
        <dbReference type="SAM" id="MobiDB-lite"/>
    </source>
</evidence>
<feature type="transmembrane region" description="Helical" evidence="7">
    <location>
        <begin position="263"/>
        <end position="282"/>
    </location>
</feature>
<organism evidence="9 10">
    <name type="scientific">Paenibacillus algicola</name>
    <dbReference type="NCBI Taxonomy" id="2565926"/>
    <lineage>
        <taxon>Bacteria</taxon>
        <taxon>Bacillati</taxon>
        <taxon>Bacillota</taxon>
        <taxon>Bacilli</taxon>
        <taxon>Bacillales</taxon>
        <taxon>Paenibacillaceae</taxon>
        <taxon>Paenibacillus</taxon>
    </lineage>
</organism>
<keyword evidence="7" id="KW-0812">Transmembrane</keyword>
<dbReference type="SUPFAM" id="SSF47384">
    <property type="entry name" value="Homodimeric domain of signal transducing histidine kinase"/>
    <property type="match status" value="1"/>
</dbReference>
<evidence type="ECO:0000256" key="4">
    <source>
        <dbReference type="ARBA" id="ARBA00023012"/>
    </source>
</evidence>
<feature type="transmembrane region" description="Helical" evidence="7">
    <location>
        <begin position="204"/>
        <end position="222"/>
    </location>
</feature>
<evidence type="ECO:0000313" key="9">
    <source>
        <dbReference type="EMBL" id="QCT01188.1"/>
    </source>
</evidence>
<comment type="caution">
    <text evidence="5">Lacks conserved residue(s) required for the propagation of feature annotation.</text>
</comment>
<keyword evidence="7" id="KW-0472">Membrane</keyword>
<dbReference type="GO" id="GO:0016020">
    <property type="term" value="C:membrane"/>
    <property type="evidence" value="ECO:0007669"/>
    <property type="project" value="InterPro"/>
</dbReference>
<keyword evidence="3 9" id="KW-0418">Kinase</keyword>
<feature type="transmembrane region" description="Helical" evidence="7">
    <location>
        <begin position="354"/>
        <end position="374"/>
    </location>
</feature>
<dbReference type="AlphaFoldDB" id="A0A4P8XG58"/>
<evidence type="ECO:0000313" key="10">
    <source>
        <dbReference type="Proteomes" id="UP000300879"/>
    </source>
</evidence>
<proteinExistence type="predicted"/>
<dbReference type="PANTHER" id="PTHR34220:SF7">
    <property type="entry name" value="SENSOR HISTIDINE KINASE YPDA"/>
    <property type="match status" value="1"/>
</dbReference>
<evidence type="ECO:0000256" key="2">
    <source>
        <dbReference type="ARBA" id="ARBA00012438"/>
    </source>
</evidence>
<dbReference type="Gene3D" id="3.40.50.2300">
    <property type="match status" value="1"/>
</dbReference>
<keyword evidence="10" id="KW-1185">Reference proteome</keyword>
<dbReference type="KEGG" id="palo:E6C60_0465"/>
<dbReference type="Pfam" id="PF02518">
    <property type="entry name" value="HATPase_c"/>
    <property type="match status" value="1"/>
</dbReference>
<dbReference type="SUPFAM" id="SSF55874">
    <property type="entry name" value="ATPase domain of HSP90 chaperone/DNA topoisomerase II/histidine kinase"/>
    <property type="match status" value="1"/>
</dbReference>
<dbReference type="GO" id="GO:0000155">
    <property type="term" value="F:phosphorelay sensor kinase activity"/>
    <property type="evidence" value="ECO:0007669"/>
    <property type="project" value="InterPro"/>
</dbReference>
<feature type="transmembrane region" description="Helical" evidence="7">
    <location>
        <begin position="380"/>
        <end position="401"/>
    </location>
</feature>
<dbReference type="SMART" id="SM00448">
    <property type="entry name" value="REC"/>
    <property type="match status" value="1"/>
</dbReference>
<evidence type="ECO:0000256" key="1">
    <source>
        <dbReference type="ARBA" id="ARBA00000085"/>
    </source>
</evidence>
<protein>
    <recommendedName>
        <fullName evidence="2">histidine kinase</fullName>
        <ecNumber evidence="2">2.7.13.3</ecNumber>
    </recommendedName>
</protein>
<name>A0A4P8XG58_9BACL</name>
<dbReference type="SUPFAM" id="SSF49785">
    <property type="entry name" value="Galactose-binding domain-like"/>
    <property type="match status" value="1"/>
</dbReference>
<sequence>MNNVKWTGFTAALLVLLTIVNIISFIDTDPPPAAEQGTLDLRSWEGLGQEIIPLKGEWEFYPGELLDNPAHAVLEPEIQKVPGNWKQPGGSALTSGTFRLSILLEPERAGPQSLLVPLIRSAHRVYVNGTLAGDDGEVALSEKGHVGQVRPYATDVKDREGVMELLIQVSNYDHAVSGGIIQAIEMGPSAGVDRKLQQQAAFEFGILVAFALFALLFGVIHAHARGGGYFYLACFFVCNMLVTMMQGYRWIYVLWPSVESGHVIPIHWAGSIGIVIFLFLYVSSRYEYLAVHMWRTRILGVSLAFVVGVLILPTSVTTTLLWLWLLISTLIHGLVLALLVAAMKQGEQQARFEFLAFCMFAALSLLNMLRILGYDISEPLYFGQVLGFSMMMTMLLVLQFFRVYRQARHSIREWREADMRKDQLLLGISQQLHTPIQTILSVANARLHGPEPLMPELQSDLRLITAIGWSATELMNEAVDVSRLRGGDLALQLRPVRLSRVLEEVMEQRLHELSQPLHGHGEVVCQEVPRSLYVQADEKRLVQLLGILLRLLNRKMDGGAMTLQAQEAGDQAVLRISLSGSGAAAAHAQFRKAWEEEQPWDEASQSQQLGLLLLKQLTGLHEASLDFRENGLDMDLTLLRAPEDAEPLPQAPQPPVWKQVEHIEASEAGRPSPEILRDPMMQSLPASESIQKDGWLSWSREPQRGGSILLVDEDEMNVVIVKRLLELDGHHVMTARDGLAVLKQPELISRSDLLILNKALPGLSGLELCRKLRRQYSLAELPVLLLTSKSYPNHAIAAREAGANDFLAKPIEPSELRVRVQTLLELKRAVGEQIQMELAFLQAQIKPHFLFNTLNSIAALSKSRPGEMMELMMELGNYLRGSFRFDPAEQLSPFARELSLVKSYLHIEQVRFRERLRYELDIECDSFRLPPLTIQPLVENAVRHGIMKQSSGGLVQVKVYKEAGEIVIKVIDNGVGMDAGKALQGRGASVSPGSSSTSSTSSSGVGIRNIDSRLRRIYGKGLSIISVPGEGTEVSVHLPLERSGRCESDSRG</sequence>
<feature type="region of interest" description="Disordered" evidence="6">
    <location>
        <begin position="982"/>
        <end position="1005"/>
    </location>
</feature>
<dbReference type="SMART" id="SM00387">
    <property type="entry name" value="HATPase_c"/>
    <property type="match status" value="1"/>
</dbReference>
<dbReference type="InterPro" id="IPR010559">
    <property type="entry name" value="Sig_transdc_His_kin_internal"/>
</dbReference>
<gene>
    <name evidence="9" type="ORF">E6C60_0465</name>
</gene>
<evidence type="ECO:0000256" key="7">
    <source>
        <dbReference type="SAM" id="Phobius"/>
    </source>
</evidence>
<feature type="transmembrane region" description="Helical" evidence="7">
    <location>
        <begin position="321"/>
        <end position="342"/>
    </location>
</feature>
<dbReference type="SUPFAM" id="SSF52172">
    <property type="entry name" value="CheY-like"/>
    <property type="match status" value="1"/>
</dbReference>
<evidence type="ECO:0000256" key="5">
    <source>
        <dbReference type="PROSITE-ProRule" id="PRU00169"/>
    </source>
</evidence>
<keyword evidence="3 9" id="KW-0808">Transferase</keyword>
<dbReference type="InterPro" id="IPR036890">
    <property type="entry name" value="HATPase_C_sf"/>
</dbReference>
<comment type="catalytic activity">
    <reaction evidence="1">
        <text>ATP + protein L-histidine = ADP + protein N-phospho-L-histidine.</text>
        <dbReference type="EC" id="2.7.13.3"/>
    </reaction>
</comment>
<feature type="compositionally biased region" description="Low complexity" evidence="6">
    <location>
        <begin position="989"/>
        <end position="1005"/>
    </location>
</feature>
<dbReference type="InterPro" id="IPR011623">
    <property type="entry name" value="7TMR_DISM_rcpt_extracell_dom1"/>
</dbReference>
<dbReference type="OrthoDB" id="9809348at2"/>
<dbReference type="InterPro" id="IPR036097">
    <property type="entry name" value="HisK_dim/P_sf"/>
</dbReference>
<dbReference type="InterPro" id="IPR001789">
    <property type="entry name" value="Sig_transdc_resp-reg_receiver"/>
</dbReference>
<keyword evidence="4" id="KW-0902">Two-component regulatory system</keyword>
<evidence type="ECO:0000256" key="3">
    <source>
        <dbReference type="ARBA" id="ARBA00022777"/>
    </source>
</evidence>